<dbReference type="InterPro" id="IPR036736">
    <property type="entry name" value="ACP-like_sf"/>
</dbReference>
<dbReference type="Proteomes" id="UP000230709">
    <property type="component" value="Plasmid pOB3b1"/>
</dbReference>
<dbReference type="Pfam" id="PF21394">
    <property type="entry name" value="Beta-ketacyl_N"/>
    <property type="match status" value="1"/>
</dbReference>
<dbReference type="Pfam" id="PF22621">
    <property type="entry name" value="CurL-like_PKS_C"/>
    <property type="match status" value="1"/>
</dbReference>
<dbReference type="STRING" id="595536.GCA_000178815_00216"/>
<dbReference type="Pfam" id="PF08242">
    <property type="entry name" value="Methyltransf_12"/>
    <property type="match status" value="1"/>
</dbReference>
<dbReference type="GO" id="GO:0004312">
    <property type="term" value="F:fatty acid synthase activity"/>
    <property type="evidence" value="ECO:0007669"/>
    <property type="project" value="TreeGrafter"/>
</dbReference>
<evidence type="ECO:0000259" key="14">
    <source>
        <dbReference type="PROSITE" id="PS52019"/>
    </source>
</evidence>
<proteinExistence type="predicted"/>
<dbReference type="SUPFAM" id="SSF47336">
    <property type="entry name" value="ACP-like"/>
    <property type="match status" value="2"/>
</dbReference>
<dbReference type="CDD" id="cd00833">
    <property type="entry name" value="PKS"/>
    <property type="match status" value="2"/>
</dbReference>
<protein>
    <recommendedName>
        <fullName evidence="17">Polyketide synthase</fullName>
    </recommendedName>
</protein>
<dbReference type="Pfam" id="PF02801">
    <property type="entry name" value="Ketoacyl-synt_C"/>
    <property type="match status" value="2"/>
</dbReference>
<dbReference type="Gene3D" id="1.10.1200.10">
    <property type="entry name" value="ACP-like"/>
    <property type="match status" value="2"/>
</dbReference>
<dbReference type="InterPro" id="IPR020806">
    <property type="entry name" value="PKS_PP-bd"/>
</dbReference>
<evidence type="ECO:0000256" key="1">
    <source>
        <dbReference type="ARBA" id="ARBA00004496"/>
    </source>
</evidence>
<keyword evidence="6" id="KW-0808">Transferase</keyword>
<feature type="compositionally biased region" description="Low complexity" evidence="11">
    <location>
        <begin position="2512"/>
        <end position="2525"/>
    </location>
</feature>
<evidence type="ECO:0000256" key="8">
    <source>
        <dbReference type="ARBA" id="ARBA00023268"/>
    </source>
</evidence>
<evidence type="ECO:0000256" key="11">
    <source>
        <dbReference type="SAM" id="MobiDB-lite"/>
    </source>
</evidence>
<dbReference type="GO" id="GO:0005737">
    <property type="term" value="C:cytoplasm"/>
    <property type="evidence" value="ECO:0007669"/>
    <property type="project" value="UniProtKB-SubCell"/>
</dbReference>
<evidence type="ECO:0000256" key="10">
    <source>
        <dbReference type="PROSITE-ProRule" id="PRU01363"/>
    </source>
</evidence>
<dbReference type="InterPro" id="IPR016039">
    <property type="entry name" value="Thiolase-like"/>
</dbReference>
<dbReference type="InterPro" id="IPR014030">
    <property type="entry name" value="Ketoacyl_synth_N"/>
</dbReference>
<dbReference type="InterPro" id="IPR009081">
    <property type="entry name" value="PP-bd_ACP"/>
</dbReference>
<dbReference type="GO" id="GO:0071770">
    <property type="term" value="P:DIM/DIP cell wall layer assembly"/>
    <property type="evidence" value="ECO:0007669"/>
    <property type="project" value="TreeGrafter"/>
</dbReference>
<dbReference type="PROSITE" id="PS52019">
    <property type="entry name" value="PKS_MFAS_DH"/>
    <property type="match status" value="1"/>
</dbReference>
<dbReference type="FunFam" id="3.40.47.10:FF:000019">
    <property type="entry name" value="Polyketide synthase type I"/>
    <property type="match status" value="1"/>
</dbReference>
<keyword evidence="16" id="KW-1185">Reference proteome</keyword>
<dbReference type="InterPro" id="IPR054514">
    <property type="entry name" value="RhiE-like_linker"/>
</dbReference>
<dbReference type="GO" id="GO:0031177">
    <property type="term" value="F:phosphopantetheine binding"/>
    <property type="evidence" value="ECO:0007669"/>
    <property type="project" value="InterPro"/>
</dbReference>
<evidence type="ECO:0000256" key="9">
    <source>
        <dbReference type="ARBA" id="ARBA00054155"/>
    </source>
</evidence>
<organism evidence="15 16">
    <name type="scientific">Methylosinus trichosporium (strain ATCC 35070 / NCIMB 11131 / UNIQEM 75 / OB3b)</name>
    <dbReference type="NCBI Taxonomy" id="595536"/>
    <lineage>
        <taxon>Bacteria</taxon>
        <taxon>Pseudomonadati</taxon>
        <taxon>Pseudomonadota</taxon>
        <taxon>Alphaproteobacteria</taxon>
        <taxon>Hyphomicrobiales</taxon>
        <taxon>Methylocystaceae</taxon>
        <taxon>Methylosinus</taxon>
    </lineage>
</organism>
<dbReference type="SUPFAM" id="SSF53901">
    <property type="entry name" value="Thiolase-like"/>
    <property type="match status" value="2"/>
</dbReference>
<dbReference type="GO" id="GO:0006633">
    <property type="term" value="P:fatty acid biosynthetic process"/>
    <property type="evidence" value="ECO:0007669"/>
    <property type="project" value="InterPro"/>
</dbReference>
<dbReference type="Pfam" id="PF08659">
    <property type="entry name" value="KR"/>
    <property type="match status" value="1"/>
</dbReference>
<feature type="region of interest" description="Disordered" evidence="11">
    <location>
        <begin position="2512"/>
        <end position="2547"/>
    </location>
</feature>
<dbReference type="SMART" id="SM00822">
    <property type="entry name" value="PKS_KR"/>
    <property type="match status" value="1"/>
</dbReference>
<dbReference type="EMBL" id="CP023738">
    <property type="protein sequence ID" value="ATQ70567.1"/>
    <property type="molecule type" value="Genomic_DNA"/>
</dbReference>
<dbReference type="Gene3D" id="3.40.50.720">
    <property type="entry name" value="NAD(P)-binding Rossmann-like Domain"/>
    <property type="match status" value="1"/>
</dbReference>
<feature type="domain" description="Ketosynthase family 3 (KS3)" evidence="13">
    <location>
        <begin position="1898"/>
        <end position="2318"/>
    </location>
</feature>
<dbReference type="InterPro" id="IPR020807">
    <property type="entry name" value="PKS_DH"/>
</dbReference>
<keyword evidence="7" id="KW-0677">Repeat</keyword>
<dbReference type="SMART" id="SM00826">
    <property type="entry name" value="PKS_DH"/>
    <property type="match status" value="1"/>
</dbReference>
<dbReference type="SUPFAM" id="SSF53335">
    <property type="entry name" value="S-adenosyl-L-methionine-dependent methyltransferases"/>
    <property type="match status" value="1"/>
</dbReference>
<dbReference type="CDD" id="cd02440">
    <property type="entry name" value="AdoMet_MTases"/>
    <property type="match status" value="1"/>
</dbReference>
<keyword evidence="8" id="KW-0511">Multifunctional enzyme</keyword>
<feature type="region of interest" description="N-terminal hotdog fold" evidence="10">
    <location>
        <begin position="1045"/>
        <end position="1161"/>
    </location>
</feature>
<evidence type="ECO:0000259" key="12">
    <source>
        <dbReference type="PROSITE" id="PS50075"/>
    </source>
</evidence>
<gene>
    <name evidence="15" type="ORF">CQW49_21415</name>
</gene>
<dbReference type="Pfam" id="PF14765">
    <property type="entry name" value="PS-DH"/>
    <property type="match status" value="1"/>
</dbReference>
<dbReference type="InterPro" id="IPR013217">
    <property type="entry name" value="Methyltransf_12"/>
</dbReference>
<dbReference type="GO" id="GO:0004315">
    <property type="term" value="F:3-oxoacyl-[acyl-carrier-protein] synthase activity"/>
    <property type="evidence" value="ECO:0007669"/>
    <property type="project" value="InterPro"/>
</dbReference>
<dbReference type="InterPro" id="IPR049900">
    <property type="entry name" value="PKS_mFAS_DH"/>
</dbReference>
<reference evidence="16" key="1">
    <citation type="submission" date="2017-10" db="EMBL/GenBank/DDBJ databases">
        <title>Completed PacBio SMRT sequence of Methylosinus trichosporium OB3b reveals presence of a third large plasmid.</title>
        <authorList>
            <person name="Charles T.C."/>
            <person name="Lynch M.D.J."/>
            <person name="Heil J.R."/>
            <person name="Cheng J."/>
        </authorList>
    </citation>
    <scope>NUCLEOTIDE SEQUENCE [LARGE SCALE GENOMIC DNA]</scope>
    <source>
        <strain evidence="16">OB3b</strain>
        <plasmid evidence="16">pob3b1</plasmid>
    </source>
</reference>
<evidence type="ECO:0000256" key="6">
    <source>
        <dbReference type="ARBA" id="ARBA00022679"/>
    </source>
</evidence>
<feature type="domain" description="Carrier" evidence="12">
    <location>
        <begin position="1805"/>
        <end position="1878"/>
    </location>
</feature>
<dbReference type="InterPro" id="IPR049490">
    <property type="entry name" value="C883_1060-like_KR_N"/>
</dbReference>
<dbReference type="InterPro" id="IPR042104">
    <property type="entry name" value="PKS_dehydratase_sf"/>
</dbReference>
<dbReference type="PROSITE" id="PS52004">
    <property type="entry name" value="KS3_2"/>
    <property type="match status" value="2"/>
</dbReference>
<dbReference type="SMART" id="SM00825">
    <property type="entry name" value="PKS_KS"/>
    <property type="match status" value="2"/>
</dbReference>
<dbReference type="Gene3D" id="1.10.1240.100">
    <property type="match status" value="2"/>
</dbReference>
<dbReference type="PROSITE" id="PS50075">
    <property type="entry name" value="CARRIER"/>
    <property type="match status" value="2"/>
</dbReference>
<comment type="pathway">
    <text evidence="2">Antibiotic biosynthesis.</text>
</comment>
<dbReference type="InterPro" id="IPR036291">
    <property type="entry name" value="NAD(P)-bd_dom_sf"/>
</dbReference>
<evidence type="ECO:0000256" key="5">
    <source>
        <dbReference type="ARBA" id="ARBA00022553"/>
    </source>
</evidence>
<comment type="subcellular location">
    <subcellularLocation>
        <location evidence="1">Cytoplasm</location>
    </subcellularLocation>
</comment>
<dbReference type="Gene3D" id="3.40.47.10">
    <property type="match status" value="2"/>
</dbReference>
<dbReference type="InterPro" id="IPR014031">
    <property type="entry name" value="Ketoacyl_synth_C"/>
</dbReference>
<dbReference type="Pfam" id="PF00109">
    <property type="entry name" value="ketoacyl-synt"/>
    <property type="match status" value="2"/>
</dbReference>
<keyword evidence="4" id="KW-0963">Cytoplasm</keyword>
<dbReference type="InterPro" id="IPR049551">
    <property type="entry name" value="PKS_DH_C"/>
</dbReference>
<dbReference type="InterPro" id="IPR057326">
    <property type="entry name" value="KR_dom"/>
</dbReference>
<dbReference type="CDD" id="cd08953">
    <property type="entry name" value="KR_2_SDR_x"/>
    <property type="match status" value="1"/>
</dbReference>
<feature type="region of interest" description="C-terminal hotdog fold" evidence="10">
    <location>
        <begin position="1186"/>
        <end position="1327"/>
    </location>
</feature>
<evidence type="ECO:0000256" key="4">
    <source>
        <dbReference type="ARBA" id="ARBA00022490"/>
    </source>
</evidence>
<accession>A0A2D2D6C8</accession>
<evidence type="ECO:0000256" key="2">
    <source>
        <dbReference type="ARBA" id="ARBA00004792"/>
    </source>
</evidence>
<dbReference type="InterPro" id="IPR013968">
    <property type="entry name" value="PKS_KR"/>
</dbReference>
<feature type="region of interest" description="Disordered" evidence="11">
    <location>
        <begin position="426"/>
        <end position="483"/>
    </location>
</feature>
<feature type="domain" description="Ketosynthase family 3 (KS3)" evidence="13">
    <location>
        <begin position="487"/>
        <end position="894"/>
    </location>
</feature>
<dbReference type="Pfam" id="PF22336">
    <property type="entry name" value="RhiE-like_linker"/>
    <property type="match status" value="1"/>
</dbReference>
<name>A0A2D2D6C8_METT3</name>
<dbReference type="SMART" id="SM00823">
    <property type="entry name" value="PKS_PP"/>
    <property type="match status" value="2"/>
</dbReference>
<evidence type="ECO:0008006" key="17">
    <source>
        <dbReference type="Google" id="ProtNLM"/>
    </source>
</evidence>
<dbReference type="InterPro" id="IPR020841">
    <property type="entry name" value="PKS_Beta-ketoAc_synthase_dom"/>
</dbReference>
<evidence type="ECO:0000259" key="13">
    <source>
        <dbReference type="PROSITE" id="PS52004"/>
    </source>
</evidence>
<dbReference type="GO" id="GO:0005886">
    <property type="term" value="C:plasma membrane"/>
    <property type="evidence" value="ECO:0007669"/>
    <property type="project" value="TreeGrafter"/>
</dbReference>
<feature type="region of interest" description="Disordered" evidence="11">
    <location>
        <begin position="2407"/>
        <end position="2438"/>
    </location>
</feature>
<evidence type="ECO:0000313" key="15">
    <source>
        <dbReference type="EMBL" id="ATQ70567.1"/>
    </source>
</evidence>
<keyword evidence="3" id="KW-0596">Phosphopantetheine</keyword>
<dbReference type="KEGG" id="mtw:CQW49_21415"/>
<dbReference type="SUPFAM" id="SSF51735">
    <property type="entry name" value="NAD(P)-binding Rossmann-fold domains"/>
    <property type="match status" value="1"/>
</dbReference>
<dbReference type="Pfam" id="PF00550">
    <property type="entry name" value="PP-binding"/>
    <property type="match status" value="2"/>
</dbReference>
<keyword evidence="5" id="KW-0597">Phosphoprotein</keyword>
<dbReference type="PROSITE" id="PS00606">
    <property type="entry name" value="KS3_1"/>
    <property type="match status" value="2"/>
</dbReference>
<evidence type="ECO:0000256" key="7">
    <source>
        <dbReference type="ARBA" id="ARBA00022737"/>
    </source>
</evidence>
<evidence type="ECO:0000313" key="16">
    <source>
        <dbReference type="Proteomes" id="UP000230709"/>
    </source>
</evidence>
<dbReference type="InterPro" id="IPR029063">
    <property type="entry name" value="SAM-dependent_MTases_sf"/>
</dbReference>
<dbReference type="InterPro" id="IPR018201">
    <property type="entry name" value="Ketoacyl_synth_AS"/>
</dbReference>
<geneLocation type="plasmid" evidence="16">
    <name>pob3b1</name>
</geneLocation>
<dbReference type="PANTHER" id="PTHR43775">
    <property type="entry name" value="FATTY ACID SYNTHASE"/>
    <property type="match status" value="1"/>
</dbReference>
<feature type="compositionally biased region" description="Gly residues" evidence="11">
    <location>
        <begin position="435"/>
        <end position="457"/>
    </location>
</feature>
<feature type="active site" description="Proton acceptor; for dehydratase activity" evidence="10">
    <location>
        <position position="1082"/>
    </location>
</feature>
<evidence type="ECO:0000256" key="3">
    <source>
        <dbReference type="ARBA" id="ARBA00022450"/>
    </source>
</evidence>
<dbReference type="Gene3D" id="3.10.129.110">
    <property type="entry name" value="Polyketide synthase dehydratase"/>
    <property type="match status" value="1"/>
</dbReference>
<feature type="active site" description="Proton donor; for dehydratase activity" evidence="10">
    <location>
        <position position="1244"/>
    </location>
</feature>
<dbReference type="InterPro" id="IPR050091">
    <property type="entry name" value="PKS_NRPS_Biosynth_Enz"/>
</dbReference>
<feature type="domain" description="Carrier" evidence="12">
    <location>
        <begin position="348"/>
        <end position="425"/>
    </location>
</feature>
<dbReference type="PANTHER" id="PTHR43775:SF37">
    <property type="entry name" value="SI:DKEY-61P9.11"/>
    <property type="match status" value="1"/>
</dbReference>
<sequence>MTARSDPFLLLEPYARALLRRAAAGCDLSAIARPRHARLARALAPFLLGPASADVEAERAALLRRAPELAPHVRLLDHCVAHLRDVLEGRALASDVLFPGGGMELVEQIYRGNPWSDHFNALTARAALSAVLARHAQAPEATVRLLEVGAGTGGVSRDVLAALDPHAAFVAYDYTDVSPGFVQFGLRTHGAGREFVRGRVLDLEADPQAQGFAPHAYDVVIGSNVLHATRRISASLAHVGELLAPGGLLLLSELTRAGAYATATFGLLDGWWAFEDEEARLPGGPVLSPEGWRRALTAAGFSAPAVLAWTEPAESSFQCLFVAEAGAATAVRREEPPPLPAPAASAVALRGDLESLLAARLAALLGLAAREIAADRPLSDYGVDSIVAPQFVAALNQELGADLRPSEIFDCATLEGLAARLRPTLAAAGAPPSPSGGGSAGEAGRGGVAQHGLGGGPTPSRPPLAVDLPPRGGGGRASSSAPAPVAETDIAVIGLSCRFPGAPDADAFWDNLLAGRCAVGAAPAGRWDGAEAETLRRGGFLDDHDIFDPEFFNLSWREAEAMSPQQRIFLEEAWNALENAGYGRRSLAGRRCAIFVGVAPDGYGVCDNDSLSSLGGSAAILSARLSYLLDLKGPSLPVDTACSSSLVAVHLACRALLADDCEMALAGGVSVLMNEPRLHAFLDDAGMLSPTGLCRAFDASADGFAPGEGCGVLALKKLGAAIADGDHIVAVIKATGINQDGRSSGITAPSGAAQTELERAVLARAGVGAERIGLVEAHGTGTQLGDPIEVAALTATFRAATEQRGFCALGSVKTNIGHTLAAAGVAGLIKAMLAVRAGVIPPSLHFARANPEIDFDSGPFFVPRAAQVWEASPRFAAVSSFGFSGTNAHAIIGEAPSLPVAAEAPGRALILLSARSEEALAARRRDLADWLDTHRARLADLAFTLAHGRSHFEHRQALVAASLEEVAQWLRREEAGAAIALPARAESAELATLLAAPVRDLDCIAACYLRGGDGDWSLLAAPGARRLALPGYPFARIRFPTRRLPSGFAQPAPARHPLLTPGPPGDAMRLAIHAEDGRLEAHRFGGAALLPAATLIEIIRAAGSRALGRPVGRLSKLRFEAPLRAGAQAAIRFERDGAFALHAPDGTLHAKGFVAAADQSEPEGSQSDARPQLRAFRLASRGEEEGRRFTRQAVYAAFAELGFDYGPSLRVIRSLRADAQEAFAELEPQEPCDPALMLDPALLDGAIQAAIGTMMADAVSLRAVLPVGVDEIVIHAPLQGRCCAHVAMRRTGEDSRSLDILLVDPDGRALVELRGVALRIAVATTTDRECLAFAPVWEPRPLAPAEPPRALLLFDRDEALWRRLGDAAILVRPGAGFCRLEERCFAIDPASAEDYRRLVDLLRSEGRLPAAVWHLWSHHSQPLELRGLGAEAVAADLRLGLVSVALLAAALATATPAATSLIHAFSVGGLAALHEPAAAFGAALARENPLLRVAAVAIGDRDEAGLVAALARETAALFGSGGWPQTGWAACWPSAGERLFRVFREIAPTASRSVREGAVYLLTGALGAIGKHIARRLAREGAQLALIGRAAPGPASEALIAEIRAAGGDALYLRADVTDFAQVEAAAAAARARFGRIDGVLHAAGTTRDKFLIHKSPEDFAAVLAPKLLGALALDRATAGDDLDLFVLFSSLAGSFGNEGQTDYAAANRFLDCFAATRRGPGRTLSIGWPFWREGGLSPGAEELARRLEGSGLRSLETEEALELFTRYAAGAEGAVLVLPAERETAEALLGAAPAPSERAGGMVDDTLAMLRSMLARATAMPQERIHPDRPLENYGIDSLLVSRMNGELAAIYPRVPKTLLFEHRTLRSAAAFLAERFGPVAPSREEAPPAAEATAPIEGIAIIGMAGRYPGADNLDAFWDNLCADRDLIVEIPPERWPVEGFYDPQIGAPGRSYSKWGGFLGGVDGFDPLFFSIAPGEAAAIDPNERLFLETCWEALEDAGHTRASLAPAPRAVGVYVGVMYGDYALLAADAAAPGRAVGGSAPYWSIANRVSYWFDLHGPSLAIDSACSSSLTAIHLACQALACGEIAVAISGGVNLSLHPLKYVGLSQGRFAASDGRCRSFTEGGDGYAPGEGVGAVILKPLAAALADGDHVHAVIRGWATNHGGKTNGYTVPDPKAQGAAITAALARAGVPAASVSYVEAHGTGTALGDPIEVAGLVAAFGEAGACALGSLKANIGHLEAAAGVAALTRVALQMRHRMLTPTRRHGATNPNIDFAATPFRLQHRLEPWTGPAPLRAGVSSFGAGGANAHLIVEAFAPAPAARADDAPGLFVLSARTEAQLRAYAERMAEFLRRTDIPFVDVCRTLQIGREPMAARLAFIARSGAEAAALLAAPKLVLVEEEGRRPRRPHMPTSRLWPAPFSPARRSTGAPSPCRGNARRCRLILSCAGAIGSRRRRVTPTRRCILSSMRFSRRSTAPDSRSASRPLTRSCAIIACRGVCWFPASCSSRWPAPRRSARGRPPTRWPISSGRRRSRSRTRESTSL</sequence>
<feature type="domain" description="PKS/mFAS DH" evidence="14">
    <location>
        <begin position="1045"/>
        <end position="1327"/>
    </location>
</feature>
<comment type="function">
    <text evidence="9">Involved in production of the polyketide antibiotic thailandamide.</text>
</comment>
<keyword evidence="15" id="KW-0614">Plasmid</keyword>
<dbReference type="SMART" id="SM01294">
    <property type="entry name" value="PKS_PP_betabranch"/>
    <property type="match status" value="1"/>
</dbReference>
<dbReference type="Gene3D" id="3.40.50.150">
    <property type="entry name" value="Vaccinia Virus protein VP39"/>
    <property type="match status" value="1"/>
</dbReference>